<evidence type="ECO:0000313" key="2">
    <source>
        <dbReference type="Proteomes" id="UP000269154"/>
    </source>
</evidence>
<evidence type="ECO:0000313" key="1">
    <source>
        <dbReference type="EMBL" id="RQH23328.1"/>
    </source>
</evidence>
<comment type="caution">
    <text evidence="1">The sequence shown here is derived from an EMBL/GenBank/DDBJ whole genome shotgun (WGS) entry which is preliminary data.</text>
</comment>
<dbReference type="Proteomes" id="UP000269154">
    <property type="component" value="Unassembled WGS sequence"/>
</dbReference>
<dbReference type="AlphaFoldDB" id="A0A3N6NVU5"/>
<proteinExistence type="predicted"/>
<dbReference type="EMBL" id="RCBY01000341">
    <property type="protein sequence ID" value="RQH23328.1"/>
    <property type="molecule type" value="Genomic_DNA"/>
</dbReference>
<protein>
    <submittedName>
        <fullName evidence="1">Uncharacterized protein</fullName>
    </submittedName>
</protein>
<name>A0A3N6NVU5_9CYAN</name>
<keyword evidence="2" id="KW-1185">Reference proteome</keyword>
<sequence length="103" mass="12145">MLIENAEQLQAWHDEARAFADGRGVGTTLFQDRFNFPVLPDLIRFLMTSFPRKPFWKAVPVSSADLPLPIYKETIRSKQRRWTILLWGQRSFVYPLFRGNDFL</sequence>
<gene>
    <name evidence="1" type="ORF">D5R40_30405</name>
</gene>
<organism evidence="1 2">
    <name type="scientific">Okeania hirsuta</name>
    <dbReference type="NCBI Taxonomy" id="1458930"/>
    <lineage>
        <taxon>Bacteria</taxon>
        <taxon>Bacillati</taxon>
        <taxon>Cyanobacteriota</taxon>
        <taxon>Cyanophyceae</taxon>
        <taxon>Oscillatoriophycideae</taxon>
        <taxon>Oscillatoriales</taxon>
        <taxon>Microcoleaceae</taxon>
        <taxon>Okeania</taxon>
    </lineage>
</organism>
<reference evidence="1 2" key="1">
    <citation type="journal article" date="2018" name="ACS Chem. Biol.">
        <title>Ketoreductase domain dysfunction expands chemodiversity: malyngamide biosynthesis in the cyanobacterium Okeania hirsuta.</title>
        <authorList>
            <person name="Moss N.A."/>
            <person name="Leao T."/>
            <person name="Rankin M."/>
            <person name="McCullough T.M."/>
            <person name="Qu P."/>
            <person name="Korobeynikov A."/>
            <person name="Smith J.L."/>
            <person name="Gerwick L."/>
            <person name="Gerwick W.H."/>
        </authorList>
    </citation>
    <scope>NUCLEOTIDE SEQUENCE [LARGE SCALE GENOMIC DNA]</scope>
    <source>
        <strain evidence="1 2">PAB10Feb10-1</strain>
    </source>
</reference>
<accession>A0A3N6NVU5</accession>